<dbReference type="Proteomes" id="UP000249890">
    <property type="component" value="Chromosome"/>
</dbReference>
<gene>
    <name evidence="2" type="ORF">B9T62_13470</name>
</gene>
<dbReference type="Gene3D" id="3.40.50.1820">
    <property type="entry name" value="alpha/beta hydrolase"/>
    <property type="match status" value="1"/>
</dbReference>
<dbReference type="PANTHER" id="PTHR33428:SF2">
    <property type="entry name" value="CHLOROPHYLLASE-2"/>
    <property type="match status" value="1"/>
</dbReference>
<dbReference type="GO" id="GO:0047746">
    <property type="term" value="F:chlorophyllase activity"/>
    <property type="evidence" value="ECO:0007669"/>
    <property type="project" value="TreeGrafter"/>
</dbReference>
<keyword evidence="1" id="KW-0472">Membrane</keyword>
<feature type="transmembrane region" description="Helical" evidence="1">
    <location>
        <begin position="142"/>
        <end position="163"/>
    </location>
</feature>
<feature type="transmembrane region" description="Helical" evidence="1">
    <location>
        <begin position="85"/>
        <end position="103"/>
    </location>
</feature>
<dbReference type="AlphaFoldDB" id="A0A2Z2KR21"/>
<proteinExistence type="predicted"/>
<organism evidence="2 3">
    <name type="scientific">Paenibacillus donghaensis</name>
    <dbReference type="NCBI Taxonomy" id="414771"/>
    <lineage>
        <taxon>Bacteria</taxon>
        <taxon>Bacillati</taxon>
        <taxon>Bacillota</taxon>
        <taxon>Bacilli</taxon>
        <taxon>Bacillales</taxon>
        <taxon>Paenibacillaceae</taxon>
        <taxon>Paenibacillus</taxon>
    </lineage>
</organism>
<dbReference type="GO" id="GO:0015996">
    <property type="term" value="P:chlorophyll catabolic process"/>
    <property type="evidence" value="ECO:0007669"/>
    <property type="project" value="TreeGrafter"/>
</dbReference>
<dbReference type="SUPFAM" id="SSF53474">
    <property type="entry name" value="alpha/beta-Hydrolases"/>
    <property type="match status" value="1"/>
</dbReference>
<evidence type="ECO:0000313" key="2">
    <source>
        <dbReference type="EMBL" id="ASA26320.1"/>
    </source>
</evidence>
<dbReference type="InterPro" id="IPR029058">
    <property type="entry name" value="AB_hydrolase_fold"/>
</dbReference>
<dbReference type="EMBL" id="CP021780">
    <property type="protein sequence ID" value="ASA26320.1"/>
    <property type="molecule type" value="Genomic_DNA"/>
</dbReference>
<keyword evidence="1" id="KW-0812">Transmembrane</keyword>
<dbReference type="KEGG" id="pdh:B9T62_13470"/>
<feature type="transmembrane region" description="Helical" evidence="1">
    <location>
        <begin position="21"/>
        <end position="45"/>
    </location>
</feature>
<accession>A0A2Z2KR21</accession>
<protein>
    <submittedName>
        <fullName evidence="2">Alpha/beta hydrolase</fullName>
    </submittedName>
</protein>
<feature type="transmembrane region" description="Helical" evidence="1">
    <location>
        <begin position="57"/>
        <end position="78"/>
    </location>
</feature>
<evidence type="ECO:0000256" key="1">
    <source>
        <dbReference type="SAM" id="Phobius"/>
    </source>
</evidence>
<keyword evidence="1" id="KW-1133">Transmembrane helix</keyword>
<reference evidence="2 3" key="1">
    <citation type="submission" date="2017-06" db="EMBL/GenBank/DDBJ databases">
        <title>Complete genome sequence of Paenibacillus donghaensis KCTC 13049T isolated from East Sea sediment, South Korea.</title>
        <authorList>
            <person name="Jung B.K."/>
            <person name="Hong S.-J."/>
            <person name="Shin J.-H."/>
        </authorList>
    </citation>
    <scope>NUCLEOTIDE SEQUENCE [LARGE SCALE GENOMIC DNA]</scope>
    <source>
        <strain evidence="2 3">KCTC 13049</strain>
    </source>
</reference>
<feature type="transmembrane region" description="Helical" evidence="1">
    <location>
        <begin position="109"/>
        <end position="130"/>
    </location>
</feature>
<evidence type="ECO:0000313" key="3">
    <source>
        <dbReference type="Proteomes" id="UP000249890"/>
    </source>
</evidence>
<dbReference type="OrthoDB" id="9808543at2"/>
<dbReference type="PANTHER" id="PTHR33428">
    <property type="entry name" value="CHLOROPHYLLASE-2, CHLOROPLASTIC"/>
    <property type="match status" value="1"/>
</dbReference>
<keyword evidence="3" id="KW-1185">Reference proteome</keyword>
<name>A0A2Z2KR21_9BACL</name>
<sequence>MTRFKRRLYGIKRRMAALTPGWKGACAGIGLTALVLFLFQAYYILEFRSIGEKLLGTALLLAAFLLVSGLLAAMFHLIKKLPTRYVWIALASMLMILFCFIAAMLIGILIWLAVLVVCSGLGALVYRWSAGKYREARFRSRAVALVLALFMLLMGLTGGYWLLSNGSTEQPVGYLLQELKTAERYASDLANPASKGTYKIGKITYGSADGYRKEFNQENSLVTEPVNGSAFVDNWSSLRKSTFGFGSDRMPLNGHVSYPEGDGPFPLVISVHGNHDATDYSDTGYEYLGELLASRGYIFISIDENFLNSSPYDDLMLLNTLEAENPARGWLMLEHLKVWEQWNTSPGNPFYEKVDMNQLALLGHSRGGEAITSAAAFNRMSAYPEDGNIKFDYGFNIRSIISIAGTDGQYKPAGQPTYLKNLNFLALQGAHDMDVSSFSAASQYNRLSFAKDSDFFKSSVYIYGANHGQFNTTWGDKDSIGLNNKLYNIAQLMPPNEQQQVAQVLISAFLDATLKGADEYRAVFADLGYAREWLPNTMYVSNYMDSQTTLLSNYQEDVDPGSSSLPGGEWTGEHLEQWSEQQVEMKYGPELYRAVQLGWDQATAGGGVPAYTLRLPDNQVGAGSDSLIVFDMADQNESGEPALIDMNVALEDTQGHVATVALSKVSYLLPMVTGNLLKFPFTSFTPTKEPVFQSFAIPVSEFVAANPEFDPSEWRSLSFRFELTPAGTVLLREVGIREPVKE</sequence>
<keyword evidence="2" id="KW-0378">Hydrolase</keyword>